<feature type="transmembrane region" description="Helical" evidence="1">
    <location>
        <begin position="94"/>
        <end position="111"/>
    </location>
</feature>
<reference evidence="2 3" key="1">
    <citation type="submission" date="2018-10" db="EMBL/GenBank/DDBJ databases">
        <title>Phylogenomics of Brevibacillus.</title>
        <authorList>
            <person name="Dunlap C."/>
        </authorList>
    </citation>
    <scope>NUCLEOTIDE SEQUENCE [LARGE SCALE GENOMIC DNA]</scope>
    <source>
        <strain evidence="2 3">JCM 15716</strain>
    </source>
</reference>
<evidence type="ECO:0000313" key="2">
    <source>
        <dbReference type="EMBL" id="RNB80027.1"/>
    </source>
</evidence>
<proteinExistence type="predicted"/>
<comment type="caution">
    <text evidence="2">The sequence shown here is derived from an EMBL/GenBank/DDBJ whole genome shotgun (WGS) entry which is preliminary data.</text>
</comment>
<feature type="transmembrane region" description="Helical" evidence="1">
    <location>
        <begin position="59"/>
        <end position="82"/>
    </location>
</feature>
<dbReference type="Proteomes" id="UP000271031">
    <property type="component" value="Unassembled WGS sequence"/>
</dbReference>
<dbReference type="InterPro" id="IPR007165">
    <property type="entry name" value="Phage_holin_4_2"/>
</dbReference>
<protein>
    <submittedName>
        <fullName evidence="2">Phage holin family protein</fullName>
    </submittedName>
</protein>
<keyword evidence="1" id="KW-0472">Membrane</keyword>
<evidence type="ECO:0000256" key="1">
    <source>
        <dbReference type="SAM" id="Phobius"/>
    </source>
</evidence>
<dbReference type="RefSeq" id="WP_122921272.1">
    <property type="nucleotide sequence ID" value="NZ_RHHQ01000026.1"/>
</dbReference>
<name>A0A3M8CXQ0_9BACL</name>
<keyword evidence="1" id="KW-1133">Transmembrane helix</keyword>
<dbReference type="PANTHER" id="PTHR37309:SF1">
    <property type="entry name" value="SLR0284 PROTEIN"/>
    <property type="match status" value="1"/>
</dbReference>
<organism evidence="2 3">
    <name type="scientific">Brevibacillus fluminis</name>
    <dbReference type="NCBI Taxonomy" id="511487"/>
    <lineage>
        <taxon>Bacteria</taxon>
        <taxon>Bacillati</taxon>
        <taxon>Bacillota</taxon>
        <taxon>Bacilli</taxon>
        <taxon>Bacillales</taxon>
        <taxon>Paenibacillaceae</taxon>
        <taxon>Brevibacillus</taxon>
    </lineage>
</organism>
<evidence type="ECO:0000313" key="3">
    <source>
        <dbReference type="Proteomes" id="UP000271031"/>
    </source>
</evidence>
<dbReference type="PANTHER" id="PTHR37309">
    <property type="entry name" value="SLR0284 PROTEIN"/>
    <property type="match status" value="1"/>
</dbReference>
<feature type="transmembrane region" description="Helical" evidence="1">
    <location>
        <begin position="28"/>
        <end position="47"/>
    </location>
</feature>
<accession>A0A3M8CXQ0</accession>
<dbReference type="AlphaFoldDB" id="A0A3M8CXQ0"/>
<keyword evidence="1" id="KW-0812">Transmembrane</keyword>
<feature type="transmembrane region" description="Helical" evidence="1">
    <location>
        <begin position="5"/>
        <end position="22"/>
    </location>
</feature>
<keyword evidence="3" id="KW-1185">Reference proteome</keyword>
<dbReference type="OrthoDB" id="7205479at2"/>
<sequence>MFRWIIRLLLNGAALLFISWLFQSIQVTGYGVAVLAAFILGIVNTLIRPILNFFTTPFRWLTLGLFWFVVNAITFALTAYLIEGFEVGPWPDSFITTVLAAALMSLFGWCIEQITSKSD</sequence>
<gene>
    <name evidence="2" type="ORF">EDM56_28170</name>
</gene>
<dbReference type="Pfam" id="PF04020">
    <property type="entry name" value="Phage_holin_4_2"/>
    <property type="match status" value="1"/>
</dbReference>
<dbReference type="EMBL" id="RHHQ01000026">
    <property type="protein sequence ID" value="RNB80027.1"/>
    <property type="molecule type" value="Genomic_DNA"/>
</dbReference>